<keyword evidence="3" id="KW-1185">Reference proteome</keyword>
<organism evidence="2 3">
    <name type="scientific">Pristionchus fissidentatus</name>
    <dbReference type="NCBI Taxonomy" id="1538716"/>
    <lineage>
        <taxon>Eukaryota</taxon>
        <taxon>Metazoa</taxon>
        <taxon>Ecdysozoa</taxon>
        <taxon>Nematoda</taxon>
        <taxon>Chromadorea</taxon>
        <taxon>Rhabditida</taxon>
        <taxon>Rhabditina</taxon>
        <taxon>Diplogasteromorpha</taxon>
        <taxon>Diplogasteroidea</taxon>
        <taxon>Neodiplogasteridae</taxon>
        <taxon>Pristionchus</taxon>
    </lineage>
</organism>
<evidence type="ECO:0000256" key="1">
    <source>
        <dbReference type="SAM" id="Phobius"/>
    </source>
</evidence>
<sequence>LDCLLSHDVPHEPMFLTSLQPFVMSALLCLRFTVTRGNLPLIVGVPVCTAFLNVFSYINKGYRYYGVHASDNLFSEYLISLIGFLNLIIAVSLIKEGKVKSSKFPFLMVIFESIFATFHTCTLIVYNMDVQIWEVYAVLEKVDDFTFWVMAAVAFVVLNLELKRSKTAAKLPPSYVSFANARL</sequence>
<evidence type="ECO:0000313" key="3">
    <source>
        <dbReference type="Proteomes" id="UP001432322"/>
    </source>
</evidence>
<keyword evidence="1" id="KW-1133">Transmembrane helix</keyword>
<evidence type="ECO:0008006" key="4">
    <source>
        <dbReference type="Google" id="ProtNLM"/>
    </source>
</evidence>
<keyword evidence="1" id="KW-0812">Transmembrane</keyword>
<feature type="transmembrane region" description="Helical" evidence="1">
    <location>
        <begin position="145"/>
        <end position="162"/>
    </location>
</feature>
<protein>
    <recommendedName>
        <fullName evidence="4">Post-GPI attachment to proteins factor 2</fullName>
    </recommendedName>
</protein>
<reference evidence="2" key="1">
    <citation type="submission" date="2023-10" db="EMBL/GenBank/DDBJ databases">
        <title>Genome assembly of Pristionchus species.</title>
        <authorList>
            <person name="Yoshida K."/>
            <person name="Sommer R.J."/>
        </authorList>
    </citation>
    <scope>NUCLEOTIDE SEQUENCE</scope>
    <source>
        <strain evidence="2">RS5133</strain>
    </source>
</reference>
<dbReference type="AlphaFoldDB" id="A0AAV5UX68"/>
<evidence type="ECO:0000313" key="2">
    <source>
        <dbReference type="EMBL" id="GMT11870.1"/>
    </source>
</evidence>
<feature type="non-terminal residue" evidence="2">
    <location>
        <position position="1"/>
    </location>
</feature>
<dbReference type="EMBL" id="BTSY01000001">
    <property type="protein sequence ID" value="GMT11870.1"/>
    <property type="molecule type" value="Genomic_DNA"/>
</dbReference>
<feature type="transmembrane region" description="Helical" evidence="1">
    <location>
        <begin position="77"/>
        <end position="94"/>
    </location>
</feature>
<proteinExistence type="predicted"/>
<feature type="transmembrane region" description="Helical" evidence="1">
    <location>
        <begin position="39"/>
        <end position="57"/>
    </location>
</feature>
<keyword evidence="1" id="KW-0472">Membrane</keyword>
<gene>
    <name evidence="2" type="ORF">PFISCL1PPCAC_3167</name>
</gene>
<dbReference type="Proteomes" id="UP001432322">
    <property type="component" value="Unassembled WGS sequence"/>
</dbReference>
<accession>A0AAV5UX68</accession>
<name>A0AAV5UX68_9BILA</name>
<comment type="caution">
    <text evidence="2">The sequence shown here is derived from an EMBL/GenBank/DDBJ whole genome shotgun (WGS) entry which is preliminary data.</text>
</comment>
<feature type="transmembrane region" description="Helical" evidence="1">
    <location>
        <begin position="14"/>
        <end position="32"/>
    </location>
</feature>
<feature type="transmembrane region" description="Helical" evidence="1">
    <location>
        <begin position="106"/>
        <end position="125"/>
    </location>
</feature>